<dbReference type="AlphaFoldDB" id="A0A7Z7AWU0"/>
<dbReference type="PANTHER" id="PTHR39662:SF1">
    <property type="entry name" value="DUF354 DOMAIN-CONTAINING PROTEIN"/>
    <property type="match status" value="1"/>
</dbReference>
<organism evidence="1 2">
    <name type="scientific">Methanolobus vulcani</name>
    <dbReference type="NCBI Taxonomy" id="38026"/>
    <lineage>
        <taxon>Archaea</taxon>
        <taxon>Methanobacteriati</taxon>
        <taxon>Methanobacteriota</taxon>
        <taxon>Stenosarchaea group</taxon>
        <taxon>Methanomicrobia</taxon>
        <taxon>Methanosarcinales</taxon>
        <taxon>Methanosarcinaceae</taxon>
        <taxon>Methanolobus</taxon>
    </lineage>
</organism>
<dbReference type="Proteomes" id="UP000199259">
    <property type="component" value="Unassembled WGS sequence"/>
</dbReference>
<proteinExistence type="predicted"/>
<dbReference type="PANTHER" id="PTHR39662">
    <property type="entry name" value="DUF354 DOMAIN-CONTAINING PROTEIN-RELATED"/>
    <property type="match status" value="1"/>
</dbReference>
<keyword evidence="2" id="KW-1185">Reference proteome</keyword>
<protein>
    <recommendedName>
        <fullName evidence="3">DUF354 domain-containing protein</fullName>
    </recommendedName>
</protein>
<sequence length="351" mass="39998">MRILIDINHPKDINVFLNVINRLSTDGHSIKIVAANKENILEILNSYCLDYEVKPHYTGLFNKLCGMFKNDYRVYKIAKNFNADLFVSFGSPYAAQASFLLRKDHISFTDTDTEKATINQFVFTTLLFSKVDYVPTCHRIDRGKKQKKFNGYYELSYLHPKYFTPDPGVLQIAGLKKGEKYTILRLSALNAHHDVNAEGFNFKNEADILSFVNSLLKYGKVFITTEIELGPELGKYKVNVPPENFHSLLYYSSLYIGEGASMAAEAAVLGVPSIYVSNTTRGYLEELEHSYDLCYTLVDKSEALNKAIAILKPNSRDEWVIKREKMLNDKIDVVEFILTTIEQSCDNSLNK</sequence>
<dbReference type="Pfam" id="PF04007">
    <property type="entry name" value="DUF354"/>
    <property type="match status" value="1"/>
</dbReference>
<dbReference type="InterPro" id="IPR007152">
    <property type="entry name" value="DUF354"/>
</dbReference>
<dbReference type="RefSeq" id="WP_091707776.1">
    <property type="nucleotide sequence ID" value="NZ_FNCA01000001.1"/>
</dbReference>
<evidence type="ECO:0000313" key="2">
    <source>
        <dbReference type="Proteomes" id="UP000199259"/>
    </source>
</evidence>
<name>A0A7Z7AWU0_9EURY</name>
<dbReference type="OrthoDB" id="185087at2157"/>
<reference evidence="1 2" key="1">
    <citation type="submission" date="2016-10" db="EMBL/GenBank/DDBJ databases">
        <authorList>
            <person name="Varghese N."/>
            <person name="Submissions S."/>
        </authorList>
    </citation>
    <scope>NUCLEOTIDE SEQUENCE [LARGE SCALE GENOMIC DNA]</scope>
    <source>
        <strain evidence="1 2">PL 12/M</strain>
    </source>
</reference>
<dbReference type="EMBL" id="FNCA01000001">
    <property type="protein sequence ID" value="SDF24872.1"/>
    <property type="molecule type" value="Genomic_DNA"/>
</dbReference>
<comment type="caution">
    <text evidence="1">The sequence shown here is derived from an EMBL/GenBank/DDBJ whole genome shotgun (WGS) entry which is preliminary data.</text>
</comment>
<dbReference type="SUPFAM" id="SSF53756">
    <property type="entry name" value="UDP-Glycosyltransferase/glycogen phosphorylase"/>
    <property type="match status" value="1"/>
</dbReference>
<evidence type="ECO:0008006" key="3">
    <source>
        <dbReference type="Google" id="ProtNLM"/>
    </source>
</evidence>
<evidence type="ECO:0000313" key="1">
    <source>
        <dbReference type="EMBL" id="SDF24872.1"/>
    </source>
</evidence>
<gene>
    <name evidence="1" type="ORF">SAMN04488589_0113</name>
</gene>
<accession>A0A7Z7AWU0</accession>
<dbReference type="PIRSF" id="PIRSF005357">
    <property type="entry name" value="UCP005357"/>
    <property type="match status" value="1"/>
</dbReference>